<keyword evidence="3 7" id="KW-0547">Nucleotide-binding</keyword>
<dbReference type="PROSITE" id="PS00178">
    <property type="entry name" value="AA_TRNA_LIGASE_I"/>
    <property type="match status" value="1"/>
</dbReference>
<dbReference type="EC" id="6.1.1.-" evidence="9"/>
<keyword evidence="6 7" id="KW-0030">Aminoacyl-tRNA synthetase</keyword>
<comment type="similarity">
    <text evidence="7">Belongs to the class-I aminoacyl-tRNA synthetase family.</text>
</comment>
<keyword evidence="1 7" id="KW-0436">Ligase</keyword>
<proteinExistence type="inferred from homology"/>
<keyword evidence="5 7" id="KW-0067">ATP-binding</keyword>
<dbReference type="InterPro" id="IPR020058">
    <property type="entry name" value="Glu/Gln-tRNA-synth_Ib_cat-dom"/>
</dbReference>
<evidence type="ECO:0000256" key="5">
    <source>
        <dbReference type="ARBA" id="ARBA00022840"/>
    </source>
</evidence>
<reference evidence="9 10" key="1">
    <citation type="submission" date="2020-08" db="EMBL/GenBank/DDBJ databases">
        <title>Winkia gen. nov., sp. nov., isolated from faeces of the Anser albifrons in China.</title>
        <authorList>
            <person name="Liu Q."/>
        </authorList>
    </citation>
    <scope>NUCLEOTIDE SEQUENCE [LARGE SCALE GENOMIC DNA]</scope>
    <source>
        <strain evidence="9 10">C62</strain>
    </source>
</reference>
<dbReference type="Proteomes" id="UP000627538">
    <property type="component" value="Unassembled WGS sequence"/>
</dbReference>
<dbReference type="SUPFAM" id="SSF52374">
    <property type="entry name" value="Nucleotidylyl transferase"/>
    <property type="match status" value="1"/>
</dbReference>
<feature type="domain" description="Glutamyl/glutaminyl-tRNA synthetase class Ib catalytic" evidence="8">
    <location>
        <begin position="8"/>
        <end position="259"/>
    </location>
</feature>
<gene>
    <name evidence="9" type="primary">gluQRS</name>
    <name evidence="9" type="ORF">H8R10_06320</name>
</gene>
<accession>A0A8I0GE38</accession>
<protein>
    <submittedName>
        <fullName evidence="9">tRNA glutamyl-Q(34) synthetase GluQRS</fullName>
        <ecNumber evidence="9">6.1.1.-</ecNumber>
    </submittedName>
</protein>
<evidence type="ECO:0000259" key="8">
    <source>
        <dbReference type="Pfam" id="PF00749"/>
    </source>
</evidence>
<dbReference type="GO" id="GO:0005829">
    <property type="term" value="C:cytosol"/>
    <property type="evidence" value="ECO:0007669"/>
    <property type="project" value="TreeGrafter"/>
</dbReference>
<keyword evidence="4" id="KW-0862">Zinc</keyword>
<evidence type="ECO:0000313" key="10">
    <source>
        <dbReference type="Proteomes" id="UP000627538"/>
    </source>
</evidence>
<evidence type="ECO:0000256" key="2">
    <source>
        <dbReference type="ARBA" id="ARBA00022723"/>
    </source>
</evidence>
<dbReference type="NCBIfam" id="NF004315">
    <property type="entry name" value="PRK05710.1-4"/>
    <property type="match status" value="1"/>
</dbReference>
<dbReference type="GO" id="GO:0006424">
    <property type="term" value="P:glutamyl-tRNA aminoacylation"/>
    <property type="evidence" value="ECO:0007669"/>
    <property type="project" value="TreeGrafter"/>
</dbReference>
<organism evidence="9 10">
    <name type="scientific">Nanchangia anserum</name>
    <dbReference type="NCBI Taxonomy" id="2692125"/>
    <lineage>
        <taxon>Bacteria</taxon>
        <taxon>Bacillati</taxon>
        <taxon>Actinomycetota</taxon>
        <taxon>Actinomycetes</taxon>
        <taxon>Actinomycetales</taxon>
        <taxon>Actinomycetaceae</taxon>
        <taxon>Nanchangia</taxon>
    </lineage>
</organism>
<comment type="caution">
    <text evidence="9">The sequence shown here is derived from an EMBL/GenBank/DDBJ whole genome shotgun (WGS) entry which is preliminary data.</text>
</comment>
<keyword evidence="10" id="KW-1185">Reference proteome</keyword>
<dbReference type="InterPro" id="IPR001412">
    <property type="entry name" value="aa-tRNA-synth_I_CS"/>
</dbReference>
<keyword evidence="7" id="KW-0648">Protein biosynthesis</keyword>
<evidence type="ECO:0000256" key="3">
    <source>
        <dbReference type="ARBA" id="ARBA00022741"/>
    </source>
</evidence>
<dbReference type="PANTHER" id="PTHR43311:SF1">
    <property type="entry name" value="GLUTAMYL-Q TRNA(ASP) SYNTHETASE"/>
    <property type="match status" value="1"/>
</dbReference>
<dbReference type="AlphaFoldDB" id="A0A8I0GE38"/>
<dbReference type="PRINTS" id="PR00987">
    <property type="entry name" value="TRNASYNTHGLU"/>
</dbReference>
<evidence type="ECO:0000256" key="4">
    <source>
        <dbReference type="ARBA" id="ARBA00022833"/>
    </source>
</evidence>
<dbReference type="Pfam" id="PF00749">
    <property type="entry name" value="tRNA-synt_1c"/>
    <property type="match status" value="1"/>
</dbReference>
<dbReference type="GO" id="GO:0004818">
    <property type="term" value="F:glutamate-tRNA ligase activity"/>
    <property type="evidence" value="ECO:0007669"/>
    <property type="project" value="TreeGrafter"/>
</dbReference>
<dbReference type="InterPro" id="IPR000924">
    <property type="entry name" value="Glu/Gln-tRNA-synth"/>
</dbReference>
<dbReference type="InterPro" id="IPR014729">
    <property type="entry name" value="Rossmann-like_a/b/a_fold"/>
</dbReference>
<dbReference type="InterPro" id="IPR049940">
    <property type="entry name" value="GluQ/Sye"/>
</dbReference>
<name>A0A8I0GE38_9ACTO</name>
<dbReference type="GO" id="GO:0005524">
    <property type="term" value="F:ATP binding"/>
    <property type="evidence" value="ECO:0007669"/>
    <property type="project" value="UniProtKB-KW"/>
</dbReference>
<dbReference type="RefSeq" id="WP_191071858.1">
    <property type="nucleotide sequence ID" value="NZ_CP060506.1"/>
</dbReference>
<sequence>MSASGCGRYAPTPSGDLHIGNLRTAILAWSLARRSGRRFHLRMEDTERVVPGARERQLHDLRLIGIDWDGEVVSQRARAVAHADALAKLTAQGLTYECYCTRKDIREAASAPNAPVGFYPGTCRDLDEAARQRGRRRLAALGRQPALRLRADGARWHVDDAIYGTYESLVDDVVLRRGDGVVAYNLAVVVDDAWAGVDHVCRGDDLLPSAPSQAYIAHLLGLQPTPKYAHVPLVVNAHGQRLAKRDGAVTLADLSALGWSSGDVVEAIGRSLGIYGARVALDISECLDVEVLRRLRGTAWVFTAPKATS</sequence>
<evidence type="ECO:0000256" key="7">
    <source>
        <dbReference type="RuleBase" id="RU363037"/>
    </source>
</evidence>
<evidence type="ECO:0000313" key="9">
    <source>
        <dbReference type="EMBL" id="MBD3689838.1"/>
    </source>
</evidence>
<keyword evidence="2" id="KW-0479">Metal-binding</keyword>
<dbReference type="PANTHER" id="PTHR43311">
    <property type="entry name" value="GLUTAMATE--TRNA LIGASE"/>
    <property type="match status" value="1"/>
</dbReference>
<evidence type="ECO:0000256" key="6">
    <source>
        <dbReference type="ARBA" id="ARBA00023146"/>
    </source>
</evidence>
<dbReference type="Gene3D" id="3.40.50.620">
    <property type="entry name" value="HUPs"/>
    <property type="match status" value="1"/>
</dbReference>
<evidence type="ECO:0000256" key="1">
    <source>
        <dbReference type="ARBA" id="ARBA00022598"/>
    </source>
</evidence>
<dbReference type="EMBL" id="JACRUO010000001">
    <property type="protein sequence ID" value="MBD3689838.1"/>
    <property type="molecule type" value="Genomic_DNA"/>
</dbReference>